<protein>
    <submittedName>
        <fullName evidence="1">Uncharacterized protein</fullName>
    </submittedName>
</protein>
<keyword evidence="2" id="KW-1185">Reference proteome</keyword>
<sequence>MKNSEAIIEVLNGDLRVDDLNPSQVDYYKRVRVTFDLICEGNPSKYVSGVLEKEFGLSRTQAWRTIRETELIFSKMQQVDKMVHRNIAAEMAKKAYRKADIQNDPKAMVAATHALVKAYGLDQHDPDTPDFEKLTAHTYIILPPANAPKLGEVNGGLIDLNQAPKPVTIDAQYEELDTDAGAGS</sequence>
<dbReference type="RefSeq" id="WP_099149701.1">
    <property type="nucleotide sequence ID" value="NZ_PDUD01000013.1"/>
</dbReference>
<dbReference type="OrthoDB" id="877332at2"/>
<accession>A0A2D0NF00</accession>
<gene>
    <name evidence="1" type="ORF">CRP01_09040</name>
</gene>
<organism evidence="1 2">
    <name type="scientific">Flavilitoribacter nigricans (strain ATCC 23147 / DSM 23189 / NBRC 102662 / NCIMB 1420 / SS-2)</name>
    <name type="common">Lewinella nigricans</name>
    <dbReference type="NCBI Taxonomy" id="1122177"/>
    <lineage>
        <taxon>Bacteria</taxon>
        <taxon>Pseudomonadati</taxon>
        <taxon>Bacteroidota</taxon>
        <taxon>Saprospiria</taxon>
        <taxon>Saprospirales</taxon>
        <taxon>Lewinellaceae</taxon>
        <taxon>Flavilitoribacter</taxon>
    </lineage>
</organism>
<dbReference type="EMBL" id="PDUD01000013">
    <property type="protein sequence ID" value="PHN06950.1"/>
    <property type="molecule type" value="Genomic_DNA"/>
</dbReference>
<name>A0A2D0NF00_FLAN2</name>
<proteinExistence type="predicted"/>
<evidence type="ECO:0000313" key="2">
    <source>
        <dbReference type="Proteomes" id="UP000223913"/>
    </source>
</evidence>
<comment type="caution">
    <text evidence="1">The sequence shown here is derived from an EMBL/GenBank/DDBJ whole genome shotgun (WGS) entry which is preliminary data.</text>
</comment>
<dbReference type="AlphaFoldDB" id="A0A2D0NF00"/>
<evidence type="ECO:0000313" key="1">
    <source>
        <dbReference type="EMBL" id="PHN06950.1"/>
    </source>
</evidence>
<dbReference type="Proteomes" id="UP000223913">
    <property type="component" value="Unassembled WGS sequence"/>
</dbReference>
<reference evidence="1 2" key="1">
    <citation type="submission" date="2017-10" db="EMBL/GenBank/DDBJ databases">
        <title>The draft genome sequence of Lewinella nigricans NBRC 102662.</title>
        <authorList>
            <person name="Wang K."/>
        </authorList>
    </citation>
    <scope>NUCLEOTIDE SEQUENCE [LARGE SCALE GENOMIC DNA]</scope>
    <source>
        <strain evidence="1 2">NBRC 102662</strain>
    </source>
</reference>